<dbReference type="GO" id="GO:0045493">
    <property type="term" value="P:xylan catabolic process"/>
    <property type="evidence" value="ECO:0007669"/>
    <property type="project" value="InterPro"/>
</dbReference>
<dbReference type="AlphaFoldDB" id="A0AAD7PV96"/>
<evidence type="ECO:0000256" key="2">
    <source>
        <dbReference type="ARBA" id="ARBA00023295"/>
    </source>
</evidence>
<evidence type="ECO:0000313" key="5">
    <source>
        <dbReference type="Proteomes" id="UP001163823"/>
    </source>
</evidence>
<evidence type="ECO:0000313" key="4">
    <source>
        <dbReference type="EMBL" id="KAJ7968145.1"/>
    </source>
</evidence>
<dbReference type="Pfam" id="PF14310">
    <property type="entry name" value="Fn3-like"/>
    <property type="match status" value="1"/>
</dbReference>
<keyword evidence="1" id="KW-0378">Hydrolase</keyword>
<accession>A0AAD7PV96</accession>
<gene>
    <name evidence="4" type="ORF">O6P43_012290</name>
</gene>
<protein>
    <submittedName>
        <fullName evidence="4">Beta-xylosidase/alpha-L-arabinofuranosidase-like protein</fullName>
    </submittedName>
</protein>
<dbReference type="InterPro" id="IPR036881">
    <property type="entry name" value="Glyco_hydro_3_C_sf"/>
</dbReference>
<dbReference type="InterPro" id="IPR044993">
    <property type="entry name" value="BXL"/>
</dbReference>
<feature type="domain" description="Fibronectin type III-like" evidence="3">
    <location>
        <begin position="149"/>
        <end position="218"/>
    </location>
</feature>
<dbReference type="GO" id="GO:0048046">
    <property type="term" value="C:apoplast"/>
    <property type="evidence" value="ECO:0007669"/>
    <property type="project" value="TreeGrafter"/>
</dbReference>
<dbReference type="InterPro" id="IPR002772">
    <property type="entry name" value="Glyco_hydro_3_C"/>
</dbReference>
<dbReference type="KEGG" id="qsa:O6P43_012290"/>
<evidence type="ECO:0000259" key="3">
    <source>
        <dbReference type="SMART" id="SM01217"/>
    </source>
</evidence>
<dbReference type="Gene3D" id="3.40.50.1700">
    <property type="entry name" value="Glycoside hydrolase family 3 C-terminal domain"/>
    <property type="match status" value="1"/>
</dbReference>
<dbReference type="GO" id="GO:0031222">
    <property type="term" value="P:arabinan catabolic process"/>
    <property type="evidence" value="ECO:0007669"/>
    <property type="project" value="TreeGrafter"/>
</dbReference>
<reference evidence="4" key="1">
    <citation type="journal article" date="2023" name="Science">
        <title>Elucidation of the pathway for biosynthesis of saponin adjuvants from the soapbark tree.</title>
        <authorList>
            <person name="Reed J."/>
            <person name="Orme A."/>
            <person name="El-Demerdash A."/>
            <person name="Owen C."/>
            <person name="Martin L.B.B."/>
            <person name="Misra R.C."/>
            <person name="Kikuchi S."/>
            <person name="Rejzek M."/>
            <person name="Martin A.C."/>
            <person name="Harkess A."/>
            <person name="Leebens-Mack J."/>
            <person name="Louveau T."/>
            <person name="Stephenson M.J."/>
            <person name="Osbourn A."/>
        </authorList>
    </citation>
    <scope>NUCLEOTIDE SEQUENCE</scope>
    <source>
        <strain evidence="4">S10</strain>
    </source>
</reference>
<dbReference type="SUPFAM" id="SSF52279">
    <property type="entry name" value="Beta-D-glucan exohydrolase, C-terminal domain"/>
    <property type="match status" value="1"/>
</dbReference>
<dbReference type="SMART" id="SM01217">
    <property type="entry name" value="Fn3_like"/>
    <property type="match status" value="1"/>
</dbReference>
<dbReference type="Gene3D" id="2.60.40.10">
    <property type="entry name" value="Immunoglobulins"/>
    <property type="match status" value="1"/>
</dbReference>
<organism evidence="4 5">
    <name type="scientific">Quillaja saponaria</name>
    <name type="common">Soap bark tree</name>
    <dbReference type="NCBI Taxonomy" id="32244"/>
    <lineage>
        <taxon>Eukaryota</taxon>
        <taxon>Viridiplantae</taxon>
        <taxon>Streptophyta</taxon>
        <taxon>Embryophyta</taxon>
        <taxon>Tracheophyta</taxon>
        <taxon>Spermatophyta</taxon>
        <taxon>Magnoliopsida</taxon>
        <taxon>eudicotyledons</taxon>
        <taxon>Gunneridae</taxon>
        <taxon>Pentapetalae</taxon>
        <taxon>rosids</taxon>
        <taxon>fabids</taxon>
        <taxon>Fabales</taxon>
        <taxon>Quillajaceae</taxon>
        <taxon>Quillaja</taxon>
    </lineage>
</organism>
<dbReference type="Proteomes" id="UP001163823">
    <property type="component" value="Chromosome 5"/>
</dbReference>
<name>A0AAD7PV96_QUISA</name>
<keyword evidence="5" id="KW-1185">Reference proteome</keyword>
<dbReference type="GO" id="GO:0046556">
    <property type="term" value="F:alpha-L-arabinofuranosidase activity"/>
    <property type="evidence" value="ECO:0007669"/>
    <property type="project" value="TreeGrafter"/>
</dbReference>
<dbReference type="InterPro" id="IPR013783">
    <property type="entry name" value="Ig-like_fold"/>
</dbReference>
<comment type="caution">
    <text evidence="4">The sequence shown here is derived from an EMBL/GenBank/DDBJ whole genome shotgun (WGS) entry which is preliminary data.</text>
</comment>
<dbReference type="PANTHER" id="PTHR42721">
    <property type="entry name" value="SUGAR HYDROLASE-RELATED"/>
    <property type="match status" value="1"/>
</dbReference>
<dbReference type="GO" id="GO:0009044">
    <property type="term" value="F:xylan 1,4-beta-xylosidase activity"/>
    <property type="evidence" value="ECO:0007669"/>
    <property type="project" value="InterPro"/>
</dbReference>
<proteinExistence type="predicted"/>
<dbReference type="Pfam" id="PF01915">
    <property type="entry name" value="Glyco_hydro_3_C"/>
    <property type="match status" value="1"/>
</dbReference>
<keyword evidence="2" id="KW-0326">Glycosidase</keyword>
<dbReference type="PANTHER" id="PTHR42721:SF14">
    <property type="entry name" value="BETA-D-XYLOSIDASE 4-RELATED"/>
    <property type="match status" value="1"/>
</dbReference>
<evidence type="ECO:0000256" key="1">
    <source>
        <dbReference type="ARBA" id="ARBA00022801"/>
    </source>
</evidence>
<sequence length="227" mass="25255">MYHLHVNNKKISSILWVGYPGEAGGAAIADVIFGSYNPSGRLPITWHLSSYIDQVPMTNMNMRPDASGYPGRTYRFYKGKTLFPFGYGLSYSNFDYHLVDAPKIVTINLTKGQICNQCKSVILPEETCKNLAFGIKLKIKNLGEMSSSHTVLLFSTPPRVHNSPQNQLLGFEKVFLYGGAESLVKFEVDVCKHLSVVDELGIRKVTLGEHFLQVGSLNLLLAVEILK</sequence>
<dbReference type="EMBL" id="JARAOO010000005">
    <property type="protein sequence ID" value="KAJ7968145.1"/>
    <property type="molecule type" value="Genomic_DNA"/>
</dbReference>
<dbReference type="InterPro" id="IPR026891">
    <property type="entry name" value="Fn3-like"/>
</dbReference>